<dbReference type="RefSeq" id="WP_053821051.1">
    <property type="nucleotide sequence ID" value="NZ_BAAAEB010000018.1"/>
</dbReference>
<evidence type="ECO:0000313" key="2">
    <source>
        <dbReference type="Proteomes" id="UP000542973"/>
    </source>
</evidence>
<protein>
    <submittedName>
        <fullName evidence="1">Anti-sigma factor</fullName>
    </submittedName>
</protein>
<dbReference type="EMBL" id="JABEMD010000057">
    <property type="protein sequence ID" value="NNH13717.1"/>
    <property type="molecule type" value="Genomic_DNA"/>
</dbReference>
<proteinExistence type="predicted"/>
<name>A0A849BMH1_9BURK</name>
<accession>A0A849BMH1</accession>
<reference evidence="1 2" key="1">
    <citation type="submission" date="2020-05" db="EMBL/GenBank/DDBJ databases">
        <title>MicrobeNet Type strains.</title>
        <authorList>
            <person name="Nicholson A.C."/>
        </authorList>
    </citation>
    <scope>NUCLEOTIDE SEQUENCE [LARGE SCALE GENOMIC DNA]</scope>
    <source>
        <strain evidence="1 2">ATCC 700815</strain>
    </source>
</reference>
<evidence type="ECO:0000313" key="1">
    <source>
        <dbReference type="EMBL" id="NNH13717.1"/>
    </source>
</evidence>
<dbReference type="Proteomes" id="UP000542973">
    <property type="component" value="Unassembled WGS sequence"/>
</dbReference>
<dbReference type="AlphaFoldDB" id="A0A849BMH1"/>
<organism evidence="1 2">
    <name type="scientific">Cupriavidus gilardii</name>
    <dbReference type="NCBI Taxonomy" id="82541"/>
    <lineage>
        <taxon>Bacteria</taxon>
        <taxon>Pseudomonadati</taxon>
        <taxon>Pseudomonadota</taxon>
        <taxon>Betaproteobacteria</taxon>
        <taxon>Burkholderiales</taxon>
        <taxon>Burkholderiaceae</taxon>
        <taxon>Cupriavidus</taxon>
    </lineage>
</organism>
<gene>
    <name evidence="1" type="ORF">HLB16_22960</name>
</gene>
<sequence>MSNETSAISEEEIHAYVDGMLPDARRAEIEQRLEHDPQLAQRISQYYALNHMLHARYDRVLNEPLPSRLRDPGRRGAWLRRLDWRLLGGMAAALVVGIGIGANADGWRRAVPSSVPSFGGELARRAPARLDTGESFARQSAIAHVIYAPEVRRPVEVGADREQELVKWVSNRLGADVRPPILTRTGFSLMGGRLLPSNHGPVAQFMYHDANGERITLCISHRDLAADVTAFRLYQDGPVNVFYWIDGKFGYAVSGGIDRQRLLELAHDVHAQVAAQ</sequence>
<comment type="caution">
    <text evidence="1">The sequence shown here is derived from an EMBL/GenBank/DDBJ whole genome shotgun (WGS) entry which is preliminary data.</text>
</comment>